<organism evidence="2 3">
    <name type="scientific">Lysinibacillus tabacifolii</name>
    <dbReference type="NCBI Taxonomy" id="1173107"/>
    <lineage>
        <taxon>Bacteria</taxon>
        <taxon>Bacillati</taxon>
        <taxon>Bacillota</taxon>
        <taxon>Bacilli</taxon>
        <taxon>Bacillales</taxon>
        <taxon>Bacillaceae</taxon>
        <taxon>Lysinibacillus</taxon>
    </lineage>
</organism>
<dbReference type="EMBL" id="SZPT01000001">
    <property type="protein sequence ID" value="TKI49851.1"/>
    <property type="molecule type" value="Genomic_DNA"/>
</dbReference>
<name>A0ABY2T1F0_9BACI</name>
<gene>
    <name evidence="2" type="ORF">FC748_01095</name>
</gene>
<evidence type="ECO:0000259" key="1">
    <source>
        <dbReference type="Pfam" id="PF06114"/>
    </source>
</evidence>
<keyword evidence="3" id="KW-1185">Reference proteome</keyword>
<reference evidence="2 3" key="1">
    <citation type="submission" date="2019-04" db="EMBL/GenBank/DDBJ databases">
        <title>Lysinibacillus genome sequencing.</title>
        <authorList>
            <person name="Dunlap C."/>
        </authorList>
    </citation>
    <scope>NUCLEOTIDE SEQUENCE [LARGE SCALE GENOMIC DNA]</scope>
    <source>
        <strain evidence="2 3">KCTC 33042</strain>
    </source>
</reference>
<sequence length="168" mass="19801">MMNFIYTHLEDYICELYTSIDVTTPKHLNPGLIASRLGFTLYFLPYDSTNTGNVIFIDSRLSEERQWQDFGHELCHATVHSGNQAKSIQLFREYQEWKANSFALQACVPTFMLNKLKLPSNEEKAIITIQAFFHVEYDFAKKRLYHYLNNHYFDGYRLTEGSNYCEVR</sequence>
<dbReference type="Proteomes" id="UP000308330">
    <property type="component" value="Unassembled WGS sequence"/>
</dbReference>
<evidence type="ECO:0000313" key="3">
    <source>
        <dbReference type="Proteomes" id="UP000308330"/>
    </source>
</evidence>
<comment type="caution">
    <text evidence="2">The sequence shown here is derived from an EMBL/GenBank/DDBJ whole genome shotgun (WGS) entry which is preliminary data.</text>
</comment>
<protein>
    <submittedName>
        <fullName evidence="2">ImmA/IrrE family metallo-endopeptidase</fullName>
    </submittedName>
</protein>
<evidence type="ECO:0000313" key="2">
    <source>
        <dbReference type="EMBL" id="TKI49851.1"/>
    </source>
</evidence>
<proteinExistence type="predicted"/>
<accession>A0ABY2T1F0</accession>
<dbReference type="InterPro" id="IPR010359">
    <property type="entry name" value="IrrE_HExxH"/>
</dbReference>
<dbReference type="Pfam" id="PF06114">
    <property type="entry name" value="Peptidase_M78"/>
    <property type="match status" value="1"/>
</dbReference>
<feature type="domain" description="IrrE N-terminal-like" evidence="1">
    <location>
        <begin position="44"/>
        <end position="144"/>
    </location>
</feature>
<dbReference type="Gene3D" id="1.10.10.2910">
    <property type="match status" value="1"/>
</dbReference>